<proteinExistence type="predicted"/>
<dbReference type="RefSeq" id="WP_080840176.1">
    <property type="nucleotide sequence ID" value="NZ_LT009757.1"/>
</dbReference>
<dbReference type="Proteomes" id="UP000191812">
    <property type="component" value="Unassembled WGS sequence"/>
</dbReference>
<dbReference type="InterPro" id="IPR043504">
    <property type="entry name" value="Peptidase_S1_PA_chymotrypsin"/>
</dbReference>
<accession>A0ABP2BMK2</accession>
<dbReference type="InterPro" id="IPR009003">
    <property type="entry name" value="Peptidase_S1_PA"/>
</dbReference>
<protein>
    <recommendedName>
        <fullName evidence="3">Serine protease</fullName>
    </recommendedName>
</protein>
<comment type="caution">
    <text evidence="1">The sequence shown here is derived from an EMBL/GenBank/DDBJ whole genome shotgun (WGS) entry which is preliminary data.</text>
</comment>
<evidence type="ECO:0008006" key="3">
    <source>
        <dbReference type="Google" id="ProtNLM"/>
    </source>
</evidence>
<keyword evidence="2" id="KW-1185">Reference proteome</keyword>
<evidence type="ECO:0000313" key="1">
    <source>
        <dbReference type="EMBL" id="CUX57212.1"/>
    </source>
</evidence>
<sequence length="335" mass="36170">MVARLLDEIATNPPKEIIALIKLIGLAAQDAPYREFLNSNSTTLADFDTRKSLLEMGYFDTQDFLHFVHACGDGEGTSTSALMPLFRRLIEWGLVVDQSMFGGRALISHTWNKARIALFVTLRIVDNILLGPSYVARKYRGSVPALYVRRGGDEFTGTGFIATNRGDGGKCVIVTAKHNVDPNDNIIFVGLNQPDGSILKPINGEWILHPKLDLALLEVECDDTVAPIFPIGSPSVLTRTITLGYPGIATTDSSYLLAHGGELNAVVNTYHGEDRLIISNLVAPGNSGGPVLDEAGLCLGVVVNSFETQHEGGTEKASSAIPARHVLDFIGPYCH</sequence>
<organism evidence="1 2">
    <name type="scientific">Agrobacterium genomosp. 13 str. CFBP 6927</name>
    <dbReference type="NCBI Taxonomy" id="1183428"/>
    <lineage>
        <taxon>Bacteria</taxon>
        <taxon>Pseudomonadati</taxon>
        <taxon>Pseudomonadota</taxon>
        <taxon>Alphaproteobacteria</taxon>
        <taxon>Hyphomicrobiales</taxon>
        <taxon>Rhizobiaceae</taxon>
        <taxon>Rhizobium/Agrobacterium group</taxon>
        <taxon>Agrobacterium</taxon>
        <taxon>Agrobacterium tumefaciens complex</taxon>
    </lineage>
</organism>
<evidence type="ECO:0000313" key="2">
    <source>
        <dbReference type="Proteomes" id="UP000191812"/>
    </source>
</evidence>
<reference evidence="1 2" key="1">
    <citation type="submission" date="2016-01" db="EMBL/GenBank/DDBJ databases">
        <authorList>
            <person name="Regsiter A."/>
            <person name="william w."/>
        </authorList>
    </citation>
    <scope>NUCLEOTIDE SEQUENCE [LARGE SCALE GENOMIC DNA]</scope>
    <source>
        <strain evidence="1 2">CFBP 6927</strain>
    </source>
</reference>
<dbReference type="EMBL" id="FBWH01000040">
    <property type="protein sequence ID" value="CUX57212.1"/>
    <property type="molecule type" value="Genomic_DNA"/>
</dbReference>
<name>A0ABP2BMK2_9HYPH</name>
<dbReference type="Gene3D" id="2.40.10.10">
    <property type="entry name" value="Trypsin-like serine proteases"/>
    <property type="match status" value="2"/>
</dbReference>
<dbReference type="SUPFAM" id="SSF50494">
    <property type="entry name" value="Trypsin-like serine proteases"/>
    <property type="match status" value="1"/>
</dbReference>
<gene>
    <name evidence="1" type="ORF">AGR13a_Lc140047</name>
</gene>
<dbReference type="Pfam" id="PF13365">
    <property type="entry name" value="Trypsin_2"/>
    <property type="match status" value="1"/>
</dbReference>